<comment type="caution">
    <text evidence="1">The sequence shown here is derived from an EMBL/GenBank/DDBJ whole genome shotgun (WGS) entry which is preliminary data.</text>
</comment>
<dbReference type="Pfam" id="PF05056">
    <property type="entry name" value="DUF674"/>
    <property type="match status" value="2"/>
</dbReference>
<gene>
    <name evidence="1" type="ORF">Pyn_23449</name>
</gene>
<reference evidence="1 2" key="1">
    <citation type="submission" date="2018-02" db="EMBL/GenBank/DDBJ databases">
        <title>Draft genome of wild Prunus yedoensis var. nudiflora.</title>
        <authorList>
            <person name="Baek S."/>
            <person name="Kim J.-H."/>
            <person name="Choi K."/>
            <person name="Kim G.-B."/>
            <person name="Cho A."/>
            <person name="Jang H."/>
            <person name="Shin C.-H."/>
            <person name="Yu H.-J."/>
            <person name="Mun J.-H."/>
        </authorList>
    </citation>
    <scope>NUCLEOTIDE SEQUENCE [LARGE SCALE GENOMIC DNA]</scope>
    <source>
        <strain evidence="2">cv. Jeju island</strain>
        <tissue evidence="1">Leaf</tissue>
    </source>
</reference>
<evidence type="ECO:0000313" key="1">
    <source>
        <dbReference type="EMBL" id="PQM36504.1"/>
    </source>
</evidence>
<evidence type="ECO:0000313" key="2">
    <source>
        <dbReference type="Proteomes" id="UP000250321"/>
    </source>
</evidence>
<dbReference type="PANTHER" id="PTHR33103:SF27">
    <property type="entry name" value="OS04G0594700 PROTEIN"/>
    <property type="match status" value="1"/>
</dbReference>
<dbReference type="EMBL" id="PJQY01003543">
    <property type="protein sequence ID" value="PQM36504.1"/>
    <property type="molecule type" value="Genomic_DNA"/>
</dbReference>
<proteinExistence type="predicted"/>
<keyword evidence="2" id="KW-1185">Reference proteome</keyword>
<organism evidence="1 2">
    <name type="scientific">Prunus yedoensis var. nudiflora</name>
    <dbReference type="NCBI Taxonomy" id="2094558"/>
    <lineage>
        <taxon>Eukaryota</taxon>
        <taxon>Viridiplantae</taxon>
        <taxon>Streptophyta</taxon>
        <taxon>Embryophyta</taxon>
        <taxon>Tracheophyta</taxon>
        <taxon>Spermatophyta</taxon>
        <taxon>Magnoliopsida</taxon>
        <taxon>eudicotyledons</taxon>
        <taxon>Gunneridae</taxon>
        <taxon>Pentapetalae</taxon>
        <taxon>rosids</taxon>
        <taxon>fabids</taxon>
        <taxon>Rosales</taxon>
        <taxon>Rosaceae</taxon>
        <taxon>Amygdaloideae</taxon>
        <taxon>Amygdaleae</taxon>
        <taxon>Prunus</taxon>
    </lineage>
</organism>
<dbReference type="InterPro" id="IPR007750">
    <property type="entry name" value="DUF674"/>
</dbReference>
<sequence>MLKSLALNYLLLGVLDPKATEELTFNVGVNEVVNLLMRSLVSKTPLTDMFLKPKPESKLVHELANQPRGFCYAEAREDFMGDGSSSWKGCIDNLYKSVEDIDGQYLKSTSHQTILLSPKLAPGFSYPNHPLGIEEATFHCSNESLKPVSVDPKSPYNEDCCVEGFLRGRPAMFMVTDSLAVRPLSPIFGISILNQLSVPVTNIEMQTMNLGKVEFPYDSYLVTEADAKLLVEPNKTRPETIGKIAVHCL</sequence>
<dbReference type="PANTHER" id="PTHR33103">
    <property type="entry name" value="OS01G0153900 PROTEIN"/>
    <property type="match status" value="1"/>
</dbReference>
<dbReference type="Proteomes" id="UP000250321">
    <property type="component" value="Unassembled WGS sequence"/>
</dbReference>
<protein>
    <submittedName>
        <fullName evidence="1">Uncharacterized protein</fullName>
    </submittedName>
</protein>
<dbReference type="OrthoDB" id="1277335at2759"/>
<accession>A0A314UJ88</accession>
<dbReference type="AlphaFoldDB" id="A0A314UJ88"/>
<name>A0A314UJ88_PRUYE</name>